<evidence type="ECO:0000313" key="2">
    <source>
        <dbReference type="Proteomes" id="UP000663859"/>
    </source>
</evidence>
<dbReference type="AlphaFoldDB" id="A0A8J2BKW7"/>
<dbReference type="EMBL" id="CAJNOB010000034">
    <property type="protein sequence ID" value="CAF0701086.1"/>
    <property type="molecule type" value="Genomic_DNA"/>
</dbReference>
<organism evidence="1 2">
    <name type="scientific">Candidatus Methylacidithermus pantelleriae</name>
    <dbReference type="NCBI Taxonomy" id="2744239"/>
    <lineage>
        <taxon>Bacteria</taxon>
        <taxon>Pseudomonadati</taxon>
        <taxon>Verrucomicrobiota</taxon>
        <taxon>Methylacidiphilae</taxon>
        <taxon>Methylacidiphilales</taxon>
        <taxon>Methylacidiphilaceae</taxon>
        <taxon>Candidatus Methylacidithermus</taxon>
    </lineage>
</organism>
<proteinExistence type="predicted"/>
<name>A0A8J2BKW7_9BACT</name>
<sequence length="49" mass="5842">MKEERVDFSVSKWLLRGAFFATGAQGKKGWFSQQTLVWRKRRVSETIFF</sequence>
<protein>
    <submittedName>
        <fullName evidence="1">Uncharacterized protein</fullName>
    </submittedName>
</protein>
<keyword evidence="2" id="KW-1185">Reference proteome</keyword>
<comment type="caution">
    <text evidence="1">The sequence shown here is derived from an EMBL/GenBank/DDBJ whole genome shotgun (WGS) entry which is preliminary data.</text>
</comment>
<dbReference type="Proteomes" id="UP000663859">
    <property type="component" value="Unassembled WGS sequence"/>
</dbReference>
<accession>A0A8J2BKW7</accession>
<gene>
    <name evidence="1" type="ORF">MPNT_40132</name>
</gene>
<evidence type="ECO:0000313" key="1">
    <source>
        <dbReference type="EMBL" id="CAF0701086.1"/>
    </source>
</evidence>
<reference evidence="1" key="1">
    <citation type="submission" date="2021-02" db="EMBL/GenBank/DDBJ databases">
        <authorList>
            <person name="Cremers G."/>
            <person name="Picone N."/>
        </authorList>
    </citation>
    <scope>NUCLEOTIDE SEQUENCE</scope>
    <source>
        <strain evidence="1">PQ17</strain>
    </source>
</reference>